<reference evidence="1 2" key="1">
    <citation type="submission" date="2024-05" db="EMBL/GenBank/DDBJ databases">
        <title>A draft genome resource for the thread blight pathogen Marasmius tenuissimus strain MS-2.</title>
        <authorList>
            <person name="Yulfo-Soto G.E."/>
            <person name="Baruah I.K."/>
            <person name="Amoako-Attah I."/>
            <person name="Bukari Y."/>
            <person name="Meinhardt L.W."/>
            <person name="Bailey B.A."/>
            <person name="Cohen S.P."/>
        </authorList>
    </citation>
    <scope>NUCLEOTIDE SEQUENCE [LARGE SCALE GENOMIC DNA]</scope>
    <source>
        <strain evidence="1 2">MS-2</strain>
    </source>
</reference>
<organism evidence="1 2">
    <name type="scientific">Marasmius tenuissimus</name>
    <dbReference type="NCBI Taxonomy" id="585030"/>
    <lineage>
        <taxon>Eukaryota</taxon>
        <taxon>Fungi</taxon>
        <taxon>Dikarya</taxon>
        <taxon>Basidiomycota</taxon>
        <taxon>Agaricomycotina</taxon>
        <taxon>Agaricomycetes</taxon>
        <taxon>Agaricomycetidae</taxon>
        <taxon>Agaricales</taxon>
        <taxon>Marasmiineae</taxon>
        <taxon>Marasmiaceae</taxon>
        <taxon>Marasmius</taxon>
    </lineage>
</organism>
<evidence type="ECO:0000313" key="2">
    <source>
        <dbReference type="Proteomes" id="UP001437256"/>
    </source>
</evidence>
<sequence length="260" mass="29762">MTSTPAISPLISASRHSVREGNTGNIQELVLCDYHQEALHREHYSCLEDMLFLLQSGITVLKVRSSSDIRIQHSFTLEKLRTYEGPMSFLKCLFSAYSLNHLSVLILTEALTEFQEFLNATSYPTPLMALDELYLNVVTLDTGNLNQISNLGPSLRLLHIESAYEDIADTVLCPSNNFTWRFANMEYLAIFGLTSSTFGGSTIIDNSLTTLFYEWQRNEGVNLKQLRFDSWFIWNWSIGVGWECLQDRVCTMEERVYHTD</sequence>
<gene>
    <name evidence="1" type="ORF">AAF712_012375</name>
</gene>
<keyword evidence="2" id="KW-1185">Reference proteome</keyword>
<dbReference type="EMBL" id="JBBXMP010000159">
    <property type="protein sequence ID" value="KAL0060836.1"/>
    <property type="molecule type" value="Genomic_DNA"/>
</dbReference>
<name>A0ABR2ZGW5_9AGAR</name>
<comment type="caution">
    <text evidence="1">The sequence shown here is derived from an EMBL/GenBank/DDBJ whole genome shotgun (WGS) entry which is preliminary data.</text>
</comment>
<protein>
    <submittedName>
        <fullName evidence="1">Uncharacterized protein</fullName>
    </submittedName>
</protein>
<dbReference type="Proteomes" id="UP001437256">
    <property type="component" value="Unassembled WGS sequence"/>
</dbReference>
<evidence type="ECO:0000313" key="1">
    <source>
        <dbReference type="EMBL" id="KAL0060836.1"/>
    </source>
</evidence>
<proteinExistence type="predicted"/>
<accession>A0ABR2ZGW5</accession>